<evidence type="ECO:0000313" key="2">
    <source>
        <dbReference type="EMBL" id="GIY14299.1"/>
    </source>
</evidence>
<feature type="region of interest" description="Disordered" evidence="1">
    <location>
        <begin position="22"/>
        <end position="47"/>
    </location>
</feature>
<keyword evidence="3" id="KW-1185">Reference proteome</keyword>
<sequence>MHKITTSNWSVELELLSQRRAFPNSKKDERPSASSEMKGATHVTVTKKRRRRECEKVTPFFSLSMEKGWCRRHLTISAEFFTCSAKFQVSGYPHTV</sequence>
<reference evidence="2 3" key="1">
    <citation type="submission" date="2021-06" db="EMBL/GenBank/DDBJ databases">
        <title>Caerostris extrusa draft genome.</title>
        <authorList>
            <person name="Kono N."/>
            <person name="Arakawa K."/>
        </authorList>
    </citation>
    <scope>NUCLEOTIDE SEQUENCE [LARGE SCALE GENOMIC DNA]</scope>
</reference>
<dbReference type="Proteomes" id="UP001054945">
    <property type="component" value="Unassembled WGS sequence"/>
</dbReference>
<comment type="caution">
    <text evidence="2">The sequence shown here is derived from an EMBL/GenBank/DDBJ whole genome shotgun (WGS) entry which is preliminary data.</text>
</comment>
<gene>
    <name evidence="2" type="ORF">CEXT_581081</name>
</gene>
<name>A0AAV4QYF0_CAEEX</name>
<dbReference type="AlphaFoldDB" id="A0AAV4QYF0"/>
<organism evidence="2 3">
    <name type="scientific">Caerostris extrusa</name>
    <name type="common">Bark spider</name>
    <name type="synonym">Caerostris bankana</name>
    <dbReference type="NCBI Taxonomy" id="172846"/>
    <lineage>
        <taxon>Eukaryota</taxon>
        <taxon>Metazoa</taxon>
        <taxon>Ecdysozoa</taxon>
        <taxon>Arthropoda</taxon>
        <taxon>Chelicerata</taxon>
        <taxon>Arachnida</taxon>
        <taxon>Araneae</taxon>
        <taxon>Araneomorphae</taxon>
        <taxon>Entelegynae</taxon>
        <taxon>Araneoidea</taxon>
        <taxon>Araneidae</taxon>
        <taxon>Caerostris</taxon>
    </lineage>
</organism>
<evidence type="ECO:0000313" key="3">
    <source>
        <dbReference type="Proteomes" id="UP001054945"/>
    </source>
</evidence>
<accession>A0AAV4QYF0</accession>
<protein>
    <submittedName>
        <fullName evidence="2">Uncharacterized protein</fullName>
    </submittedName>
</protein>
<proteinExistence type="predicted"/>
<evidence type="ECO:0000256" key="1">
    <source>
        <dbReference type="SAM" id="MobiDB-lite"/>
    </source>
</evidence>
<dbReference type="EMBL" id="BPLR01007058">
    <property type="protein sequence ID" value="GIY14299.1"/>
    <property type="molecule type" value="Genomic_DNA"/>
</dbReference>